<dbReference type="GO" id="GO:0016020">
    <property type="term" value="C:membrane"/>
    <property type="evidence" value="ECO:0007669"/>
    <property type="project" value="UniProtKB-SubCell"/>
</dbReference>
<dbReference type="InterPro" id="IPR011547">
    <property type="entry name" value="SLC26A/SulP_dom"/>
</dbReference>
<evidence type="ECO:0000313" key="9">
    <source>
        <dbReference type="Proteomes" id="UP000799640"/>
    </source>
</evidence>
<feature type="transmembrane region" description="Helical" evidence="6">
    <location>
        <begin position="419"/>
        <end position="438"/>
    </location>
</feature>
<dbReference type="Pfam" id="PF00916">
    <property type="entry name" value="Sulfate_transp"/>
    <property type="match status" value="1"/>
</dbReference>
<name>A0A6G1IAN2_9PEZI</name>
<feature type="transmembrane region" description="Helical" evidence="6">
    <location>
        <begin position="237"/>
        <end position="262"/>
    </location>
</feature>
<evidence type="ECO:0000256" key="5">
    <source>
        <dbReference type="SAM" id="MobiDB-lite"/>
    </source>
</evidence>
<feature type="transmembrane region" description="Helical" evidence="6">
    <location>
        <begin position="194"/>
        <end position="217"/>
    </location>
</feature>
<keyword evidence="2 6" id="KW-0812">Transmembrane</keyword>
<comment type="subcellular location">
    <subcellularLocation>
        <location evidence="1">Membrane</location>
        <topology evidence="1">Multi-pass membrane protein</topology>
    </subcellularLocation>
</comment>
<evidence type="ECO:0000313" key="8">
    <source>
        <dbReference type="EMBL" id="KAF2405045.1"/>
    </source>
</evidence>
<dbReference type="InterPro" id="IPR001902">
    <property type="entry name" value="SLC26A/SulP_fam"/>
</dbReference>
<sequence>MPAFLRRLRAKTASSNSRSSTAEEPATNPPVKPAPAFEGEPTVREWIRDKASNARPLRAQFADLFPFTRWMVLYNARWLVGDLVAGITAGMVVVPQGMAYARLAGLPIQYGLYTSFMGGLVYWIFGTSRDIDVGPIAALSLLTRHALPQIAAHNPNYPLPILASTLSLLLGLTLLLLGVLHLGRLTSLISHPAACACVTGSTLTIVASLFSTLLGISTPSGPTKTIVQHLFRSLAQAHLLSATLGFSALITLSATKAICAAMHRRGRRGWRFASTLRCPAVLASCTLISWAVNRRRLQPAFAHIGHIPAGLTTLHPPPLTRGLVASIAPALPALLLTAIIEHVTTARRLARTPVDSSAELRALGAVNVVASFVGAYPASGSYSRGMLRSAAGTRSPLAGVVSGLVVMGVMVWGTRVLEWVPDAGLAAVVLHVVVGGLTGPKVVKRWWRVNPPDCFVFVAGVGVANVVGVREGVWVAVGASVLVAVGRGVWSGGGGVVGTIEGRVLAPLGRRVALEEVVVLHPPKGVFVYRFAGGLSYVNIGRCVEELTAAVAVATIDPAAEPVGPEDRAGKETEQRRRNSGWRPWKRKSRESGEGLEEGKIEDELPYLRVIILDFSAVRSIDLTAVLALVEMQQRLEARGGEVGVRWCFAGVAERWVKKALVRGGCVFVSERGGGRGAEDVEVNGVVSGDMEMGLRDGRDGGFFVDAEAALRWAEEYVKGLEKGVM</sequence>
<feature type="transmembrane region" description="Helical" evidence="6">
    <location>
        <begin position="323"/>
        <end position="343"/>
    </location>
</feature>
<feature type="transmembrane region" description="Helical" evidence="6">
    <location>
        <begin position="106"/>
        <end position="125"/>
    </location>
</feature>
<feature type="compositionally biased region" description="Basic residues" evidence="5">
    <location>
        <begin position="578"/>
        <end position="589"/>
    </location>
</feature>
<evidence type="ECO:0000256" key="6">
    <source>
        <dbReference type="SAM" id="Phobius"/>
    </source>
</evidence>
<dbReference type="OrthoDB" id="288203at2759"/>
<evidence type="ECO:0000259" key="7">
    <source>
        <dbReference type="PROSITE" id="PS50801"/>
    </source>
</evidence>
<feature type="transmembrane region" description="Helical" evidence="6">
    <location>
        <begin position="396"/>
        <end position="413"/>
    </location>
</feature>
<feature type="region of interest" description="Disordered" evidence="5">
    <location>
        <begin position="8"/>
        <end position="37"/>
    </location>
</feature>
<reference evidence="8" key="1">
    <citation type="journal article" date="2020" name="Stud. Mycol.">
        <title>101 Dothideomycetes genomes: a test case for predicting lifestyles and emergence of pathogens.</title>
        <authorList>
            <person name="Haridas S."/>
            <person name="Albert R."/>
            <person name="Binder M."/>
            <person name="Bloem J."/>
            <person name="Labutti K."/>
            <person name="Salamov A."/>
            <person name="Andreopoulos B."/>
            <person name="Baker S."/>
            <person name="Barry K."/>
            <person name="Bills G."/>
            <person name="Bluhm B."/>
            <person name="Cannon C."/>
            <person name="Castanera R."/>
            <person name="Culley D."/>
            <person name="Daum C."/>
            <person name="Ezra D."/>
            <person name="Gonzalez J."/>
            <person name="Henrissat B."/>
            <person name="Kuo A."/>
            <person name="Liang C."/>
            <person name="Lipzen A."/>
            <person name="Lutzoni F."/>
            <person name="Magnuson J."/>
            <person name="Mondo S."/>
            <person name="Nolan M."/>
            <person name="Ohm R."/>
            <person name="Pangilinan J."/>
            <person name="Park H.-J."/>
            <person name="Ramirez L."/>
            <person name="Alfaro M."/>
            <person name="Sun H."/>
            <person name="Tritt A."/>
            <person name="Yoshinaga Y."/>
            <person name="Zwiers L.-H."/>
            <person name="Turgeon B."/>
            <person name="Goodwin S."/>
            <person name="Spatafora J."/>
            <person name="Crous P."/>
            <person name="Grigoriev I."/>
        </authorList>
    </citation>
    <scope>NUCLEOTIDE SEQUENCE</scope>
    <source>
        <strain evidence="8">CBS 262.69</strain>
    </source>
</reference>
<evidence type="ECO:0000256" key="1">
    <source>
        <dbReference type="ARBA" id="ARBA00004141"/>
    </source>
</evidence>
<dbReference type="Gene3D" id="3.30.750.24">
    <property type="entry name" value="STAS domain"/>
    <property type="match status" value="1"/>
</dbReference>
<dbReference type="GO" id="GO:0055085">
    <property type="term" value="P:transmembrane transport"/>
    <property type="evidence" value="ECO:0007669"/>
    <property type="project" value="InterPro"/>
</dbReference>
<dbReference type="InterPro" id="IPR036513">
    <property type="entry name" value="STAS_dom_sf"/>
</dbReference>
<keyword evidence="9" id="KW-1185">Reference proteome</keyword>
<proteinExistence type="predicted"/>
<organism evidence="8 9">
    <name type="scientific">Trichodelitschia bisporula</name>
    <dbReference type="NCBI Taxonomy" id="703511"/>
    <lineage>
        <taxon>Eukaryota</taxon>
        <taxon>Fungi</taxon>
        <taxon>Dikarya</taxon>
        <taxon>Ascomycota</taxon>
        <taxon>Pezizomycotina</taxon>
        <taxon>Dothideomycetes</taxon>
        <taxon>Dothideomycetes incertae sedis</taxon>
        <taxon>Phaeotrichales</taxon>
        <taxon>Phaeotrichaceae</taxon>
        <taxon>Trichodelitschia</taxon>
    </lineage>
</organism>
<feature type="transmembrane region" description="Helical" evidence="6">
    <location>
        <begin position="161"/>
        <end position="182"/>
    </location>
</feature>
<dbReference type="Proteomes" id="UP000799640">
    <property type="component" value="Unassembled WGS sequence"/>
</dbReference>
<feature type="compositionally biased region" description="Basic and acidic residues" evidence="5">
    <location>
        <begin position="565"/>
        <end position="577"/>
    </location>
</feature>
<feature type="transmembrane region" description="Helical" evidence="6">
    <location>
        <begin position="76"/>
        <end position="94"/>
    </location>
</feature>
<dbReference type="CDD" id="cd07042">
    <property type="entry name" value="STAS_SulP_like_sulfate_transporter"/>
    <property type="match status" value="1"/>
</dbReference>
<dbReference type="PROSITE" id="PS50801">
    <property type="entry name" value="STAS"/>
    <property type="match status" value="1"/>
</dbReference>
<gene>
    <name evidence="8" type="ORF">EJ06DRAFT_10663</name>
</gene>
<dbReference type="AlphaFoldDB" id="A0A6G1IAN2"/>
<dbReference type="PANTHER" id="PTHR11814">
    <property type="entry name" value="SULFATE TRANSPORTER"/>
    <property type="match status" value="1"/>
</dbReference>
<feature type="compositionally biased region" description="Polar residues" evidence="5">
    <location>
        <begin position="12"/>
        <end position="22"/>
    </location>
</feature>
<feature type="region of interest" description="Disordered" evidence="5">
    <location>
        <begin position="562"/>
        <end position="596"/>
    </location>
</feature>
<evidence type="ECO:0000256" key="4">
    <source>
        <dbReference type="ARBA" id="ARBA00023136"/>
    </source>
</evidence>
<keyword evidence="3 6" id="KW-1133">Transmembrane helix</keyword>
<protein>
    <recommendedName>
        <fullName evidence="7">STAS domain-containing protein</fullName>
    </recommendedName>
</protein>
<dbReference type="SUPFAM" id="SSF52091">
    <property type="entry name" value="SpoIIaa-like"/>
    <property type="match status" value="1"/>
</dbReference>
<dbReference type="EMBL" id="ML996687">
    <property type="protein sequence ID" value="KAF2405045.1"/>
    <property type="molecule type" value="Genomic_DNA"/>
</dbReference>
<evidence type="ECO:0000256" key="3">
    <source>
        <dbReference type="ARBA" id="ARBA00022989"/>
    </source>
</evidence>
<evidence type="ECO:0000256" key="2">
    <source>
        <dbReference type="ARBA" id="ARBA00022692"/>
    </source>
</evidence>
<feature type="domain" description="STAS" evidence="7">
    <location>
        <begin position="516"/>
        <end position="665"/>
    </location>
</feature>
<accession>A0A6G1IAN2</accession>
<keyword evidence="4 6" id="KW-0472">Membrane</keyword>
<dbReference type="Pfam" id="PF01740">
    <property type="entry name" value="STAS"/>
    <property type="match status" value="1"/>
</dbReference>
<dbReference type="InterPro" id="IPR002645">
    <property type="entry name" value="STAS_dom"/>
</dbReference>